<feature type="signal peptide" evidence="4">
    <location>
        <begin position="1"/>
        <end position="18"/>
    </location>
</feature>
<dbReference type="RefSeq" id="WP_099643581.1">
    <property type="nucleotide sequence ID" value="NZ_NKHF01000096.1"/>
</dbReference>
<gene>
    <name evidence="5" type="ORF">CEX98_18955</name>
</gene>
<keyword evidence="2 3" id="KW-0175">Coiled coil</keyword>
<keyword evidence="4" id="KW-0732">Signal</keyword>
<dbReference type="PANTHER" id="PTHR32347">
    <property type="entry name" value="EFFLUX SYSTEM COMPONENT YKNX-RELATED"/>
    <property type="match status" value="1"/>
</dbReference>
<comment type="subcellular location">
    <subcellularLocation>
        <location evidence="1">Cell envelope</location>
    </subcellularLocation>
</comment>
<organism evidence="5 6">
    <name type="scientific">Pseudoalteromonas piscicida</name>
    <dbReference type="NCBI Taxonomy" id="43662"/>
    <lineage>
        <taxon>Bacteria</taxon>
        <taxon>Pseudomonadati</taxon>
        <taxon>Pseudomonadota</taxon>
        <taxon>Gammaproteobacteria</taxon>
        <taxon>Alteromonadales</taxon>
        <taxon>Pseudoalteromonadaceae</taxon>
        <taxon>Pseudoalteromonas</taxon>
    </lineage>
</organism>
<dbReference type="PANTHER" id="PTHR32347:SF23">
    <property type="entry name" value="BLL5650 PROTEIN"/>
    <property type="match status" value="1"/>
</dbReference>
<feature type="chain" id="PRO_5013015000" evidence="4">
    <location>
        <begin position="19"/>
        <end position="317"/>
    </location>
</feature>
<evidence type="ECO:0000256" key="4">
    <source>
        <dbReference type="SAM" id="SignalP"/>
    </source>
</evidence>
<evidence type="ECO:0000256" key="2">
    <source>
        <dbReference type="ARBA" id="ARBA00023054"/>
    </source>
</evidence>
<dbReference type="EMBL" id="NKHF01000096">
    <property type="protein sequence ID" value="PCK30137.1"/>
    <property type="molecule type" value="Genomic_DNA"/>
</dbReference>
<evidence type="ECO:0000256" key="1">
    <source>
        <dbReference type="ARBA" id="ARBA00004196"/>
    </source>
</evidence>
<comment type="caution">
    <text evidence="5">The sequence shown here is derived from an EMBL/GenBank/DDBJ whole genome shotgun (WGS) entry which is preliminary data.</text>
</comment>
<dbReference type="Proteomes" id="UP000228621">
    <property type="component" value="Unassembled WGS sequence"/>
</dbReference>
<dbReference type="PROSITE" id="PS51257">
    <property type="entry name" value="PROKAR_LIPOPROTEIN"/>
    <property type="match status" value="1"/>
</dbReference>
<name>A0A2A5JL83_PSEO7</name>
<feature type="coiled-coil region" evidence="3">
    <location>
        <begin position="140"/>
        <end position="178"/>
    </location>
</feature>
<dbReference type="OrthoDB" id="9156101at2"/>
<dbReference type="AlphaFoldDB" id="A0A2A5JL83"/>
<evidence type="ECO:0000313" key="5">
    <source>
        <dbReference type="EMBL" id="PCK30137.1"/>
    </source>
</evidence>
<reference evidence="6" key="1">
    <citation type="journal article" date="2019" name="Genome Announc.">
        <title>Draft Genome Sequence of Pseudoalteromonas piscicida Strain 36Y ROTHPW, an Hypersaline Seawater Isolate from the South Coast of Sonora, Mexico.</title>
        <authorList>
            <person name="Sanchez-Diaz R."/>
            <person name="Molina-Garza Z.J."/>
            <person name="Cruz-Suarez L.E."/>
            <person name="Selvin J."/>
            <person name="Kiran G.S."/>
            <person name="Ibarra-Gamez J.C."/>
            <person name="Gomez-Gil B."/>
            <person name="Galaviz-Silva L."/>
        </authorList>
    </citation>
    <scope>NUCLEOTIDE SEQUENCE [LARGE SCALE GENOMIC DNA]</scope>
    <source>
        <strain evidence="6">36Y_RITHPW</strain>
    </source>
</reference>
<protein>
    <submittedName>
        <fullName evidence="5">HlyD family secretion protein</fullName>
    </submittedName>
</protein>
<proteinExistence type="predicted"/>
<dbReference type="InterPro" id="IPR050465">
    <property type="entry name" value="UPF0194_transport"/>
</dbReference>
<evidence type="ECO:0000256" key="3">
    <source>
        <dbReference type="SAM" id="Coils"/>
    </source>
</evidence>
<accession>A0A2A5JL83</accession>
<dbReference type="Gene3D" id="2.40.30.170">
    <property type="match status" value="1"/>
</dbReference>
<keyword evidence="6" id="KW-1185">Reference proteome</keyword>
<sequence>MRIGILSTFLFISLSCLAHPKLISGVVKAGETQVFHAPMTDAWRAQIQWMLPEGEVAQAEDVVVVYDSGSIATSIDQDKVALDAAKDEYKRLVQDGAQRVLEAQFQLKRAMLLVERAQIDASVPKANISTYDYEQYQLTLEKAIIEKHKAQTSLNQAETEAKANAQKQQIEINRLEASLSHNQALLDEMSLKAINSGPILYADHPWKGFKLFAGATVQPGWKVAEIPSSNGLYLEAWIHEVDAKGITAGQTAELKFDAFHSHPISSQLAELATQPEKRQDWGQGMYYRAKFTFAQSNLPLLPGMSGSVTLKGVHDEK</sequence>
<evidence type="ECO:0000313" key="6">
    <source>
        <dbReference type="Proteomes" id="UP000228621"/>
    </source>
</evidence>
<dbReference type="GO" id="GO:0030313">
    <property type="term" value="C:cell envelope"/>
    <property type="evidence" value="ECO:0007669"/>
    <property type="project" value="UniProtKB-SubCell"/>
</dbReference>